<comment type="caution">
    <text evidence="1">The sequence shown here is derived from an EMBL/GenBank/DDBJ whole genome shotgun (WGS) entry which is preliminary data.</text>
</comment>
<evidence type="ECO:0000313" key="1">
    <source>
        <dbReference type="EMBL" id="GAA0728439.1"/>
    </source>
</evidence>
<keyword evidence="2" id="KW-1185">Reference proteome</keyword>
<organism evidence="1 2">
    <name type="scientific">Aquimarina litoralis</name>
    <dbReference type="NCBI Taxonomy" id="584605"/>
    <lineage>
        <taxon>Bacteria</taxon>
        <taxon>Pseudomonadati</taxon>
        <taxon>Bacteroidota</taxon>
        <taxon>Flavobacteriia</taxon>
        <taxon>Flavobacteriales</taxon>
        <taxon>Flavobacteriaceae</taxon>
        <taxon>Aquimarina</taxon>
    </lineage>
</organism>
<dbReference type="Proteomes" id="UP001501758">
    <property type="component" value="Unassembled WGS sequence"/>
</dbReference>
<dbReference type="EMBL" id="BAAAGE010000003">
    <property type="protein sequence ID" value="GAA0728439.1"/>
    <property type="molecule type" value="Genomic_DNA"/>
</dbReference>
<dbReference type="RefSeq" id="WP_343913793.1">
    <property type="nucleotide sequence ID" value="NZ_BAAAGE010000003.1"/>
</dbReference>
<proteinExistence type="predicted"/>
<sequence>MNISIEQSYKNVIKYLLIIFVFNLSCKSENYIDRETKVSNFDFNEVFYQKLVFQNETYDGEREIEFQVINKEKYQLGEYAKDKNGEITKLKIGLWKTYYDNGQIKDEGEYLIGRYVQCCAGGYCMQYYNYKVGDWNYYYKNGKLKLKGKFGIMKFNTSTSCGGDYLKFGMLNRTSKFYDSNGKRIKKITDSMKLEFEKMYLPKYHAFFVPNSAKNEIEVVFIK</sequence>
<evidence type="ECO:0000313" key="2">
    <source>
        <dbReference type="Proteomes" id="UP001501758"/>
    </source>
</evidence>
<dbReference type="Pfam" id="PF07661">
    <property type="entry name" value="MORN_2"/>
    <property type="match status" value="2"/>
</dbReference>
<reference evidence="2" key="1">
    <citation type="journal article" date="2019" name="Int. J. Syst. Evol. Microbiol.">
        <title>The Global Catalogue of Microorganisms (GCM) 10K type strain sequencing project: providing services to taxonomists for standard genome sequencing and annotation.</title>
        <authorList>
            <consortium name="The Broad Institute Genomics Platform"/>
            <consortium name="The Broad Institute Genome Sequencing Center for Infectious Disease"/>
            <person name="Wu L."/>
            <person name="Ma J."/>
        </authorList>
    </citation>
    <scope>NUCLEOTIDE SEQUENCE [LARGE SCALE GENOMIC DNA]</scope>
    <source>
        <strain evidence="2">JCM 15974</strain>
    </source>
</reference>
<dbReference type="InterPro" id="IPR011652">
    <property type="entry name" value="MORN_2"/>
</dbReference>
<gene>
    <name evidence="1" type="ORF">GCM10009430_37610</name>
</gene>
<evidence type="ECO:0008006" key="3">
    <source>
        <dbReference type="Google" id="ProtNLM"/>
    </source>
</evidence>
<name>A0ABP3UCL3_9FLAO</name>
<protein>
    <recommendedName>
        <fullName evidence="3">MORN repeat variant</fullName>
    </recommendedName>
</protein>
<accession>A0ABP3UCL3</accession>